<dbReference type="AlphaFoldDB" id="A0A085TTR1"/>
<name>A0A085TTR1_9RHOB</name>
<reference evidence="3" key="1">
    <citation type="submission" date="2013-04" db="EMBL/GenBank/DDBJ databases">
        <title>Thioclava sp. 13D2W-2 Genome Sequencing.</title>
        <authorList>
            <person name="Lai Q."/>
            <person name="Li G."/>
            <person name="Shao Z."/>
        </authorList>
    </citation>
    <scope>NUCLEOTIDE SEQUENCE [LARGE SCALE GENOMIC DNA]</scope>
    <source>
        <strain evidence="3">13D2W-2</strain>
    </source>
</reference>
<dbReference type="GO" id="GO:0003677">
    <property type="term" value="F:DNA binding"/>
    <property type="evidence" value="ECO:0007669"/>
    <property type="project" value="InterPro"/>
</dbReference>
<reference evidence="2 3" key="2">
    <citation type="journal article" date="2015" name="Antonie Van Leeuwenhoek">
        <title>Thioclava indica sp. nov., isolated from surface seawater of the Indian Ocean.</title>
        <authorList>
            <person name="Liu Y."/>
            <person name="Lai Q."/>
            <person name="Du J."/>
            <person name="Xu H."/>
            <person name="Jiang L."/>
            <person name="Shao Z."/>
        </authorList>
    </citation>
    <scope>NUCLEOTIDE SEQUENCE [LARGE SCALE GENOMIC DNA]</scope>
    <source>
        <strain evidence="2 3">13D2W-2</strain>
    </source>
</reference>
<dbReference type="PATRIC" id="fig|1317124.6.peg.2801"/>
<sequence>MKKLIAMRKRDKNDLAEEEAILDLYKSALGMG</sequence>
<proteinExistence type="predicted"/>
<keyword evidence="3" id="KW-1185">Reference proteome</keyword>
<evidence type="ECO:0000259" key="1">
    <source>
        <dbReference type="Pfam" id="PF10073"/>
    </source>
</evidence>
<gene>
    <name evidence="2" type="ORF">DW2_13945</name>
</gene>
<dbReference type="Pfam" id="PF10073">
    <property type="entry name" value="GapR_DNA-bd"/>
    <property type="match status" value="1"/>
</dbReference>
<dbReference type="Proteomes" id="UP000028607">
    <property type="component" value="Unassembled WGS sequence"/>
</dbReference>
<comment type="caution">
    <text evidence="2">The sequence shown here is derived from an EMBL/GenBank/DDBJ whole genome shotgun (WGS) entry which is preliminary data.</text>
</comment>
<dbReference type="InterPro" id="IPR046367">
    <property type="entry name" value="GapR-like_DNA-bd"/>
</dbReference>
<evidence type="ECO:0000313" key="3">
    <source>
        <dbReference type="Proteomes" id="UP000028607"/>
    </source>
</evidence>
<dbReference type="EMBL" id="AQRC01000012">
    <property type="protein sequence ID" value="KFE34108.1"/>
    <property type="molecule type" value="Genomic_DNA"/>
</dbReference>
<protein>
    <recommendedName>
        <fullName evidence="1">GapR-like DNA-binding domain-containing protein</fullName>
    </recommendedName>
</protein>
<dbReference type="STRING" id="1317124.DW2_13945"/>
<organism evidence="2 3">
    <name type="scientific">Thioclava atlantica</name>
    <dbReference type="NCBI Taxonomy" id="1317124"/>
    <lineage>
        <taxon>Bacteria</taxon>
        <taxon>Pseudomonadati</taxon>
        <taxon>Pseudomonadota</taxon>
        <taxon>Alphaproteobacteria</taxon>
        <taxon>Rhodobacterales</taxon>
        <taxon>Paracoccaceae</taxon>
        <taxon>Thioclava</taxon>
    </lineage>
</organism>
<accession>A0A085TTR1</accession>
<feature type="domain" description="GapR-like DNA-binding" evidence="1">
    <location>
        <begin position="1"/>
        <end position="30"/>
    </location>
</feature>
<evidence type="ECO:0000313" key="2">
    <source>
        <dbReference type="EMBL" id="KFE34108.1"/>
    </source>
</evidence>